<dbReference type="Gene3D" id="3.10.129.10">
    <property type="entry name" value="Hotdog Thioesterase"/>
    <property type="match status" value="1"/>
</dbReference>
<dbReference type="EMBL" id="FNAY01000018">
    <property type="protein sequence ID" value="SDF84304.1"/>
    <property type="molecule type" value="Genomic_DNA"/>
</dbReference>
<sequence length="127" mass="13366">MSLPPAPPTVLVEMIFPDQANHYGTLFGGHALALMARAAFVAACRRAAGSVVMARSERVDFATPIRVGEMLELRAEILREGRSSMTVAVRGIAQPIGAGAPRPALDGKFVMVAVDADGRPRPLSSAI</sequence>
<dbReference type="RefSeq" id="WP_055213045.1">
    <property type="nucleotide sequence ID" value="NZ_CP061202.1"/>
</dbReference>
<dbReference type="InterPro" id="IPR040170">
    <property type="entry name" value="Cytosol_ACT"/>
</dbReference>
<evidence type="ECO:0000256" key="2">
    <source>
        <dbReference type="ARBA" id="ARBA00022801"/>
    </source>
</evidence>
<accession>A0A0Q0V4W1</accession>
<dbReference type="CDD" id="cd03442">
    <property type="entry name" value="BFIT_BACH"/>
    <property type="match status" value="1"/>
</dbReference>
<dbReference type="GO" id="GO:0009062">
    <property type="term" value="P:fatty acid catabolic process"/>
    <property type="evidence" value="ECO:0007669"/>
    <property type="project" value="TreeGrafter"/>
</dbReference>
<dbReference type="AlphaFoldDB" id="A0A0Q0V4W1"/>
<dbReference type="InterPro" id="IPR033120">
    <property type="entry name" value="HOTDOG_ACOT"/>
</dbReference>
<keyword evidence="2 3" id="KW-0378">Hydrolase</keyword>
<proteinExistence type="inferred from homology"/>
<dbReference type="Pfam" id="PF03061">
    <property type="entry name" value="4HBT"/>
    <property type="match status" value="1"/>
</dbReference>
<evidence type="ECO:0000313" key="4">
    <source>
        <dbReference type="Proteomes" id="UP000183812"/>
    </source>
</evidence>
<dbReference type="InterPro" id="IPR029069">
    <property type="entry name" value="HotDog_dom_sf"/>
</dbReference>
<dbReference type="SUPFAM" id="SSF54637">
    <property type="entry name" value="Thioesterase/thiol ester dehydrase-isomerase"/>
    <property type="match status" value="1"/>
</dbReference>
<dbReference type="InterPro" id="IPR006683">
    <property type="entry name" value="Thioestr_dom"/>
</dbReference>
<dbReference type="PANTHER" id="PTHR11049:SF24">
    <property type="entry name" value="CYTOSOLIC ACYL COENZYME A THIOESTER HYDROLASE"/>
    <property type="match status" value="1"/>
</dbReference>
<protein>
    <submittedName>
        <fullName evidence="3">Acyl-CoA hydrolase</fullName>
    </submittedName>
</protein>
<dbReference type="Proteomes" id="UP000183812">
    <property type="component" value="Unassembled WGS sequence"/>
</dbReference>
<dbReference type="GO" id="GO:0005829">
    <property type="term" value="C:cytosol"/>
    <property type="evidence" value="ECO:0007669"/>
    <property type="project" value="TreeGrafter"/>
</dbReference>
<evidence type="ECO:0000313" key="3">
    <source>
        <dbReference type="EMBL" id="SDF84304.1"/>
    </source>
</evidence>
<reference evidence="3 4" key="1">
    <citation type="submission" date="2016-10" db="EMBL/GenBank/DDBJ databases">
        <authorList>
            <person name="de Groot N.N."/>
        </authorList>
    </citation>
    <scope>NUCLEOTIDE SEQUENCE [LARGE SCALE GENOMIC DNA]</scope>
    <source>
        <strain evidence="4">DSM 938 / 37b4</strain>
    </source>
</reference>
<dbReference type="GO" id="GO:0006637">
    <property type="term" value="P:acyl-CoA metabolic process"/>
    <property type="evidence" value="ECO:0007669"/>
    <property type="project" value="TreeGrafter"/>
</dbReference>
<organism evidence="3 4">
    <name type="scientific">Rhodobacter capsulatus</name>
    <name type="common">Rhodopseudomonas capsulata</name>
    <dbReference type="NCBI Taxonomy" id="1061"/>
    <lineage>
        <taxon>Bacteria</taxon>
        <taxon>Pseudomonadati</taxon>
        <taxon>Pseudomonadota</taxon>
        <taxon>Alphaproteobacteria</taxon>
        <taxon>Rhodobacterales</taxon>
        <taxon>Rhodobacter group</taxon>
        <taxon>Rhodobacter</taxon>
    </lineage>
</organism>
<dbReference type="OrthoDB" id="9801856at2"/>
<dbReference type="PANTHER" id="PTHR11049">
    <property type="entry name" value="ACYL COENZYME A THIOESTER HYDROLASE"/>
    <property type="match status" value="1"/>
</dbReference>
<evidence type="ECO:0000256" key="1">
    <source>
        <dbReference type="ARBA" id="ARBA00010458"/>
    </source>
</evidence>
<dbReference type="GO" id="GO:0052816">
    <property type="term" value="F:long-chain fatty acyl-CoA hydrolase activity"/>
    <property type="evidence" value="ECO:0007669"/>
    <property type="project" value="TreeGrafter"/>
</dbReference>
<dbReference type="PROSITE" id="PS51770">
    <property type="entry name" value="HOTDOG_ACOT"/>
    <property type="match status" value="1"/>
</dbReference>
<name>A0A0Q0V4W1_RHOCA</name>
<comment type="similarity">
    <text evidence="1">Belongs to the acyl coenzyme A hydrolase family.</text>
</comment>
<gene>
    <name evidence="3" type="ORF">SAMN04244550_02948</name>
</gene>